<evidence type="ECO:0000313" key="2">
    <source>
        <dbReference type="EMBL" id="KRM40339.1"/>
    </source>
</evidence>
<dbReference type="Proteomes" id="UP000051223">
    <property type="component" value="Unassembled WGS sequence"/>
</dbReference>
<dbReference type="InterPro" id="IPR049731">
    <property type="entry name" value="LVIS_2131-like"/>
</dbReference>
<organism evidence="2 3">
    <name type="scientific">Lactobacillus hamsteri DSM 5661 = JCM 6256</name>
    <dbReference type="NCBI Taxonomy" id="1423754"/>
    <lineage>
        <taxon>Bacteria</taxon>
        <taxon>Bacillati</taxon>
        <taxon>Bacillota</taxon>
        <taxon>Bacilli</taxon>
        <taxon>Lactobacillales</taxon>
        <taxon>Lactobacillaceae</taxon>
        <taxon>Lactobacillus</taxon>
    </lineage>
</organism>
<keyword evidence="3" id="KW-1185">Reference proteome</keyword>
<dbReference type="PATRIC" id="fig|1423754.3.peg.716"/>
<reference evidence="2 3" key="1">
    <citation type="journal article" date="2015" name="Genome Announc.">
        <title>Expanding the biotechnology potential of lactobacilli through comparative genomics of 213 strains and associated genera.</title>
        <authorList>
            <person name="Sun Z."/>
            <person name="Harris H.M."/>
            <person name="McCann A."/>
            <person name="Guo C."/>
            <person name="Argimon S."/>
            <person name="Zhang W."/>
            <person name="Yang X."/>
            <person name="Jeffery I.B."/>
            <person name="Cooney J.C."/>
            <person name="Kagawa T.F."/>
            <person name="Liu W."/>
            <person name="Song Y."/>
            <person name="Salvetti E."/>
            <person name="Wrobel A."/>
            <person name="Rasinkangas P."/>
            <person name="Parkhill J."/>
            <person name="Rea M.C."/>
            <person name="O'Sullivan O."/>
            <person name="Ritari J."/>
            <person name="Douillard F.P."/>
            <person name="Paul Ross R."/>
            <person name="Yang R."/>
            <person name="Briner A.E."/>
            <person name="Felis G.E."/>
            <person name="de Vos W.M."/>
            <person name="Barrangou R."/>
            <person name="Klaenhammer T.R."/>
            <person name="Caufield P.W."/>
            <person name="Cui Y."/>
            <person name="Zhang H."/>
            <person name="O'Toole P.W."/>
        </authorList>
    </citation>
    <scope>NUCLEOTIDE SEQUENCE [LARGE SCALE GENOMIC DNA]</scope>
    <source>
        <strain evidence="2 3">DSM 5661</strain>
    </source>
</reference>
<keyword evidence="1" id="KW-0472">Membrane</keyword>
<gene>
    <name evidence="2" type="ORF">FC39_GL000695</name>
</gene>
<comment type="caution">
    <text evidence="2">The sequence shown here is derived from an EMBL/GenBank/DDBJ whole genome shotgun (WGS) entry which is preliminary data.</text>
</comment>
<keyword evidence="1" id="KW-1133">Transmembrane helix</keyword>
<dbReference type="NCBIfam" id="NF040508">
    <property type="entry name" value="LVIS_2131_fam"/>
    <property type="match status" value="1"/>
</dbReference>
<feature type="transmembrane region" description="Helical" evidence="1">
    <location>
        <begin position="12"/>
        <end position="32"/>
    </location>
</feature>
<name>A0A0R1YM80_9LACO</name>
<dbReference type="eggNOG" id="ENOG50300NC">
    <property type="taxonomic scope" value="Bacteria"/>
</dbReference>
<dbReference type="STRING" id="1423754.FC39_GL000695"/>
<protein>
    <submittedName>
        <fullName evidence="2">Uncharacterized protein</fullName>
    </submittedName>
</protein>
<evidence type="ECO:0000313" key="3">
    <source>
        <dbReference type="Proteomes" id="UP000051223"/>
    </source>
</evidence>
<dbReference type="AlphaFoldDB" id="A0A0R1YM80"/>
<accession>A0A0R1YM80</accession>
<keyword evidence="1" id="KW-0812">Transmembrane</keyword>
<sequence length="175" mass="19874">MIIKDHKRFTWQNALITVAEIVVFIAATWWMLGEGLFDNPDLTDQNRISSSVKYEPLIMNTGTGNSNYVRIKAAAKKNGSQTYTYYSAGTKTTVSGDYASVVYGDKVNTVNAAKIPYEKKTLAKMDRQYQRAYVAIYTAEYKKNWQNGIGLHAGRIATRYYLIRIPDSSFIKNEK</sequence>
<dbReference type="EMBL" id="AZGI01000024">
    <property type="protein sequence ID" value="KRM40339.1"/>
    <property type="molecule type" value="Genomic_DNA"/>
</dbReference>
<evidence type="ECO:0000256" key="1">
    <source>
        <dbReference type="SAM" id="Phobius"/>
    </source>
</evidence>
<proteinExistence type="predicted"/>